<organism evidence="2 3">
    <name type="scientific">Actinoplanes derwentensis</name>
    <dbReference type="NCBI Taxonomy" id="113562"/>
    <lineage>
        <taxon>Bacteria</taxon>
        <taxon>Bacillati</taxon>
        <taxon>Actinomycetota</taxon>
        <taxon>Actinomycetes</taxon>
        <taxon>Micromonosporales</taxon>
        <taxon>Micromonosporaceae</taxon>
        <taxon>Actinoplanes</taxon>
    </lineage>
</organism>
<dbReference type="Pfam" id="PF12146">
    <property type="entry name" value="Hydrolase_4"/>
    <property type="match status" value="1"/>
</dbReference>
<feature type="domain" description="Serine aminopeptidase S33" evidence="1">
    <location>
        <begin position="78"/>
        <end position="218"/>
    </location>
</feature>
<reference evidence="2 3" key="1">
    <citation type="submission" date="2016-10" db="EMBL/GenBank/DDBJ databases">
        <authorList>
            <person name="de Groot N.N."/>
        </authorList>
    </citation>
    <scope>NUCLEOTIDE SEQUENCE [LARGE SCALE GENOMIC DNA]</scope>
    <source>
        <strain evidence="2 3">DSM 43941</strain>
    </source>
</reference>
<gene>
    <name evidence="2" type="ORF">SAMN04489716_0695</name>
</gene>
<dbReference type="EMBL" id="LT629758">
    <property type="protein sequence ID" value="SDS39626.1"/>
    <property type="molecule type" value="Genomic_DNA"/>
</dbReference>
<accession>A0A1H1RVP8</accession>
<evidence type="ECO:0000313" key="2">
    <source>
        <dbReference type="EMBL" id="SDS39626.1"/>
    </source>
</evidence>
<dbReference type="InterPro" id="IPR050266">
    <property type="entry name" value="AB_hydrolase_sf"/>
</dbReference>
<dbReference type="InterPro" id="IPR029058">
    <property type="entry name" value="AB_hydrolase_fold"/>
</dbReference>
<keyword evidence="3" id="KW-1185">Reference proteome</keyword>
<dbReference type="Proteomes" id="UP000198688">
    <property type="component" value="Chromosome I"/>
</dbReference>
<dbReference type="Gene3D" id="3.40.50.1820">
    <property type="entry name" value="alpha/beta hydrolase"/>
    <property type="match status" value="1"/>
</dbReference>
<name>A0A1H1RVP8_9ACTN</name>
<dbReference type="GO" id="GO:0016020">
    <property type="term" value="C:membrane"/>
    <property type="evidence" value="ECO:0007669"/>
    <property type="project" value="TreeGrafter"/>
</dbReference>
<dbReference type="PANTHER" id="PTHR43798">
    <property type="entry name" value="MONOACYLGLYCEROL LIPASE"/>
    <property type="match status" value="1"/>
</dbReference>
<evidence type="ECO:0000259" key="1">
    <source>
        <dbReference type="Pfam" id="PF12146"/>
    </source>
</evidence>
<sequence length="313" mass="33169">MGKRWILVASLVTPVVLAVAAVYAWPLGEERLQATAPVVLDFAAATAQAERVAAADVADPRVLPQCRTIVRTHGARAARAVLLLHGYTDCTKQMDGLADHLFEQGYNVYAPRAPRHGFVLGEADPGLSATELVEYADQSMNIAAGLGEESGVIGISGGGVLATWLAEHRPDTVARLLVLSPFYRPSASQAPSLAIKPLTVLFGHRLLPDRTVSGTGQTLSGLAQYLRITGNIDDEAVNERLRTVAVVVSDGDDQIDREVAVRMPARLAEANGVTLGEQVLDASIGHDVVEATAPGVAGRTGELYAAYQSLYEN</sequence>
<dbReference type="AlphaFoldDB" id="A0A1H1RVP8"/>
<dbReference type="STRING" id="113562.SAMN04489716_0695"/>
<dbReference type="OrthoDB" id="9786110at2"/>
<dbReference type="RefSeq" id="WP_092541499.1">
    <property type="nucleotide sequence ID" value="NZ_BOMJ01000016.1"/>
</dbReference>
<evidence type="ECO:0000313" key="3">
    <source>
        <dbReference type="Proteomes" id="UP000198688"/>
    </source>
</evidence>
<proteinExistence type="predicted"/>
<dbReference type="SUPFAM" id="SSF53474">
    <property type="entry name" value="alpha/beta-Hydrolases"/>
    <property type="match status" value="1"/>
</dbReference>
<dbReference type="PANTHER" id="PTHR43798:SF33">
    <property type="entry name" value="HYDROLASE, PUTATIVE (AFU_ORTHOLOGUE AFUA_2G14860)-RELATED"/>
    <property type="match status" value="1"/>
</dbReference>
<protein>
    <submittedName>
        <fullName evidence="2">Carboxylesterase</fullName>
    </submittedName>
</protein>
<dbReference type="InterPro" id="IPR022742">
    <property type="entry name" value="Hydrolase_4"/>
</dbReference>